<feature type="compositionally biased region" description="Low complexity" evidence="1">
    <location>
        <begin position="1"/>
        <end position="22"/>
    </location>
</feature>
<dbReference type="PANTHER" id="PTHR43283:SF7">
    <property type="entry name" value="BETA-LACTAMASE-RELATED DOMAIN-CONTAINING PROTEIN"/>
    <property type="match status" value="1"/>
</dbReference>
<proteinExistence type="predicted"/>
<evidence type="ECO:0000313" key="4">
    <source>
        <dbReference type="EMBL" id="MFC7450432.1"/>
    </source>
</evidence>
<evidence type="ECO:0000256" key="1">
    <source>
        <dbReference type="SAM" id="MobiDB-lite"/>
    </source>
</evidence>
<dbReference type="EMBL" id="JBHTCS010000025">
    <property type="protein sequence ID" value="MFC7450432.1"/>
    <property type="molecule type" value="Genomic_DNA"/>
</dbReference>
<organism evidence="4 5">
    <name type="scientific">Rhodococcus daqingensis</name>
    <dbReference type="NCBI Taxonomy" id="2479363"/>
    <lineage>
        <taxon>Bacteria</taxon>
        <taxon>Bacillati</taxon>
        <taxon>Actinomycetota</taxon>
        <taxon>Actinomycetes</taxon>
        <taxon>Mycobacteriales</taxon>
        <taxon>Nocardiaceae</taxon>
        <taxon>Rhodococcus</taxon>
    </lineage>
</organism>
<name>A0ABW2S2Q6_9NOCA</name>
<dbReference type="InterPro" id="IPR012338">
    <property type="entry name" value="Beta-lactam/transpept-like"/>
</dbReference>
<evidence type="ECO:0000259" key="3">
    <source>
        <dbReference type="Pfam" id="PF00144"/>
    </source>
</evidence>
<dbReference type="Proteomes" id="UP001596484">
    <property type="component" value="Unassembled WGS sequence"/>
</dbReference>
<feature type="transmembrane region" description="Helical" evidence="2">
    <location>
        <begin position="36"/>
        <end position="58"/>
    </location>
</feature>
<protein>
    <submittedName>
        <fullName evidence="4">Serine hydrolase domain-containing protein</fullName>
        <ecNumber evidence="4">3.-.-.-</ecNumber>
    </submittedName>
</protein>
<keyword evidence="2" id="KW-1133">Transmembrane helix</keyword>
<gene>
    <name evidence="4" type="ORF">ACFQS9_21275</name>
</gene>
<dbReference type="PANTHER" id="PTHR43283">
    <property type="entry name" value="BETA-LACTAMASE-RELATED"/>
    <property type="match status" value="1"/>
</dbReference>
<accession>A0ABW2S2Q6</accession>
<dbReference type="SUPFAM" id="SSF56601">
    <property type="entry name" value="beta-lactamase/transpeptidase-like"/>
    <property type="match status" value="1"/>
</dbReference>
<keyword evidence="2" id="KW-0812">Transmembrane</keyword>
<dbReference type="Gene3D" id="3.40.710.10">
    <property type="entry name" value="DD-peptidase/beta-lactamase superfamily"/>
    <property type="match status" value="1"/>
</dbReference>
<sequence length="414" mass="44720">MIEPTSTEPTTTEPADAESTSAPTAPARSRSRLRTAAIVVPVVAATVVATTYAATAALDIPTPPTLARLLTDAPSKQGELYPARAVAASPDPAPLPVNPIPLPETVPWKGEQIPVAQFLESTHTNAFLVLRDGALTHEWYRDGVEPTTRLSSWSMAKSVVSLLIGRAIDAGKLREDDRLVDILPELTTGGEYDTVTVRHLLDMTAGVDVSENYNPYWPLTGTARMYLTQDLDEFVADHREVTFTPGSEGDYRSVETQLLGQVLARVEGRPLTELLERDLWAPIGAEDGATWNLDRDGGQEKAFCCINATARDYAKIGQLVLDGGRAGGTQVVPPAWIERISAPAPHQVSGSNWGYAAQWWHPTPDSPDLSALGVYGQYTYVDPATRTVIVKLSDHGTEQDEEATFEVLRAVAGS</sequence>
<dbReference type="InterPro" id="IPR001466">
    <property type="entry name" value="Beta-lactam-related"/>
</dbReference>
<dbReference type="InterPro" id="IPR050789">
    <property type="entry name" value="Diverse_Enzym_Activities"/>
</dbReference>
<evidence type="ECO:0000313" key="5">
    <source>
        <dbReference type="Proteomes" id="UP001596484"/>
    </source>
</evidence>
<feature type="domain" description="Beta-lactamase-related" evidence="3">
    <location>
        <begin position="125"/>
        <end position="406"/>
    </location>
</feature>
<dbReference type="GO" id="GO:0016787">
    <property type="term" value="F:hydrolase activity"/>
    <property type="evidence" value="ECO:0007669"/>
    <property type="project" value="UniProtKB-KW"/>
</dbReference>
<reference evidence="5" key="1">
    <citation type="journal article" date="2019" name="Int. J. Syst. Evol. Microbiol.">
        <title>The Global Catalogue of Microorganisms (GCM) 10K type strain sequencing project: providing services to taxonomists for standard genome sequencing and annotation.</title>
        <authorList>
            <consortium name="The Broad Institute Genomics Platform"/>
            <consortium name="The Broad Institute Genome Sequencing Center for Infectious Disease"/>
            <person name="Wu L."/>
            <person name="Ma J."/>
        </authorList>
    </citation>
    <scope>NUCLEOTIDE SEQUENCE [LARGE SCALE GENOMIC DNA]</scope>
    <source>
        <strain evidence="5">ICMP 19430</strain>
    </source>
</reference>
<keyword evidence="2" id="KW-0472">Membrane</keyword>
<dbReference type="Pfam" id="PF00144">
    <property type="entry name" value="Beta-lactamase"/>
    <property type="match status" value="1"/>
</dbReference>
<keyword evidence="4" id="KW-0378">Hydrolase</keyword>
<dbReference type="EC" id="3.-.-.-" evidence="4"/>
<dbReference type="RefSeq" id="WP_378408357.1">
    <property type="nucleotide sequence ID" value="NZ_JBHTCS010000025.1"/>
</dbReference>
<keyword evidence="5" id="KW-1185">Reference proteome</keyword>
<comment type="caution">
    <text evidence="4">The sequence shown here is derived from an EMBL/GenBank/DDBJ whole genome shotgun (WGS) entry which is preliminary data.</text>
</comment>
<feature type="region of interest" description="Disordered" evidence="1">
    <location>
        <begin position="1"/>
        <end position="31"/>
    </location>
</feature>
<evidence type="ECO:0000256" key="2">
    <source>
        <dbReference type="SAM" id="Phobius"/>
    </source>
</evidence>